<name>A0AAU6PWA0_9GAMM</name>
<dbReference type="Proteomes" id="UP000829560">
    <property type="component" value="Chromosome"/>
</dbReference>
<comment type="subcellular location">
    <subcellularLocation>
        <location evidence="3">Cytoplasm</location>
    </subcellularLocation>
</comment>
<dbReference type="InterPro" id="IPR002639">
    <property type="entry name" value="UreF"/>
</dbReference>
<dbReference type="HAMAP" id="MF_01385">
    <property type="entry name" value="UreF"/>
    <property type="match status" value="1"/>
</dbReference>
<dbReference type="PANTHER" id="PTHR33620">
    <property type="entry name" value="UREASE ACCESSORY PROTEIN F"/>
    <property type="match status" value="1"/>
</dbReference>
<evidence type="ECO:0000313" key="6">
    <source>
        <dbReference type="Proteomes" id="UP000829560"/>
    </source>
</evidence>
<comment type="function">
    <text evidence="3">Required for maturation of urease via the functional incorporation of the urease nickel metallocenter.</text>
</comment>
<organism evidence="5 6">
    <name type="scientific">Psychrobacter raelei</name>
    <dbReference type="NCBI Taxonomy" id="2565531"/>
    <lineage>
        <taxon>Bacteria</taxon>
        <taxon>Pseudomonadati</taxon>
        <taxon>Pseudomonadota</taxon>
        <taxon>Gammaproteobacteria</taxon>
        <taxon>Moraxellales</taxon>
        <taxon>Moraxellaceae</taxon>
        <taxon>Psychrobacter</taxon>
    </lineage>
</organism>
<evidence type="ECO:0000313" key="5">
    <source>
        <dbReference type="EMBL" id="WXX24523.1"/>
    </source>
</evidence>
<protein>
    <recommendedName>
        <fullName evidence="3">Urease accessory protein UreF</fullName>
    </recommendedName>
</protein>
<evidence type="ECO:0000256" key="3">
    <source>
        <dbReference type="HAMAP-Rule" id="MF_01385"/>
    </source>
</evidence>
<keyword evidence="3" id="KW-0963">Cytoplasm</keyword>
<keyword evidence="2 3" id="KW-0143">Chaperone</keyword>
<gene>
    <name evidence="3" type="primary">ureF</name>
    <name evidence="5" type="ORF">MN210_17845</name>
</gene>
<evidence type="ECO:0000256" key="2">
    <source>
        <dbReference type="ARBA" id="ARBA00023186"/>
    </source>
</evidence>
<dbReference type="PANTHER" id="PTHR33620:SF1">
    <property type="entry name" value="UREASE ACCESSORY PROTEIN F"/>
    <property type="match status" value="1"/>
</dbReference>
<proteinExistence type="inferred from homology"/>
<sequence length="281" mass="31509">MTETTANMPAALTADQPKESQTIIDSPAQPIDVTGRLLMLASSNLPIGSYTYSQGIEPAIEAGLIYDESSTLEFMSDYLQLALTGYELPTLALMVTALTNDNEHLAQALAADYHASRESKEFVFESTQLAISLSAWLDEVLDLNVPDELLRHGFLPLFANICAHWQISPKQAMTTYAFGQIENMVLAAVKTVPLGQMVGQRIIWQLQNQLENYSNTIATQVSEVYQFYLNQTPQLEPCSSFNKNQRSISFFYKQLNMSANLPYLAKLSSQHERQYSRLFRS</sequence>
<feature type="region of interest" description="Disordered" evidence="4">
    <location>
        <begin position="1"/>
        <end position="21"/>
    </location>
</feature>
<evidence type="ECO:0000256" key="1">
    <source>
        <dbReference type="ARBA" id="ARBA00022988"/>
    </source>
</evidence>
<dbReference type="Pfam" id="PF01730">
    <property type="entry name" value="UreF"/>
    <property type="match status" value="1"/>
</dbReference>
<evidence type="ECO:0000256" key="4">
    <source>
        <dbReference type="SAM" id="MobiDB-lite"/>
    </source>
</evidence>
<reference evidence="5" key="1">
    <citation type="submission" date="2024-03" db="EMBL/GenBank/DDBJ databases">
        <title>Psychrobacter raelis sp. nov. isolated from a dog with peritonitis.</title>
        <authorList>
            <person name="Schiavone A."/>
            <person name="Manzulli V."/>
            <person name="Camarda A."/>
            <person name="Cafiero M.A."/>
            <person name="Vasco I."/>
            <person name="Marino L."/>
            <person name="Pennuzzi G."/>
            <person name="Serrecchia L."/>
            <person name="Galante D."/>
            <person name="Pugliese N."/>
        </authorList>
    </citation>
    <scope>NUCLEOTIDE SEQUENCE</scope>
    <source>
        <strain evidence="5">PraFG1</strain>
    </source>
</reference>
<dbReference type="KEGG" id="prae:MN210_17845"/>
<dbReference type="EMBL" id="CP093310">
    <property type="protein sequence ID" value="WXX24523.1"/>
    <property type="molecule type" value="Genomic_DNA"/>
</dbReference>
<dbReference type="AlphaFoldDB" id="A0AAU6PWA0"/>
<keyword evidence="1 3" id="KW-0996">Nickel insertion</keyword>
<comment type="subunit">
    <text evidence="3">UreD, UreF and UreG form a complex that acts as a GTP-hydrolysis-dependent molecular chaperone, activating the urease apoprotein by helping to assemble the nickel containing metallocenter of UreC. The UreE protein probably delivers the nickel.</text>
</comment>
<dbReference type="Gene3D" id="1.10.4190.10">
    <property type="entry name" value="Urease accessory protein UreF"/>
    <property type="match status" value="1"/>
</dbReference>
<dbReference type="GO" id="GO:0005737">
    <property type="term" value="C:cytoplasm"/>
    <property type="evidence" value="ECO:0007669"/>
    <property type="project" value="UniProtKB-SubCell"/>
</dbReference>
<accession>A0AAU6PWA0</accession>
<comment type="similarity">
    <text evidence="3">Belongs to the UreF family.</text>
</comment>
<dbReference type="GO" id="GO:0016151">
    <property type="term" value="F:nickel cation binding"/>
    <property type="evidence" value="ECO:0007669"/>
    <property type="project" value="UniProtKB-UniRule"/>
</dbReference>
<keyword evidence="6" id="KW-1185">Reference proteome</keyword>
<dbReference type="RefSeq" id="WP_338412546.1">
    <property type="nucleotide sequence ID" value="NZ_CP093310.2"/>
</dbReference>
<dbReference type="InterPro" id="IPR038277">
    <property type="entry name" value="UreF_sf"/>
</dbReference>